<keyword evidence="1" id="KW-0129">CBS domain</keyword>
<dbReference type="GO" id="GO:0016879">
    <property type="term" value="F:ligase activity, forming carbon-nitrogen bonds"/>
    <property type="evidence" value="ECO:0007669"/>
    <property type="project" value="TreeGrafter"/>
</dbReference>
<sequence>MGEERVTLADNNEKVQTFMKHVLRDLRALNKMLDEDWFETDTIRIGAEQELCMVDPHGRIFPKSLEVLERLGDGNYTTEFAKFNLEINMEPLEFGGNCLSQMEHNLHQEMEHVRNTVREMGGDILLTGILPTIRKMDVDMENLTPLPRYKALCKAINKLRGKEYELRIQGMDELLMKFDSPLLEACNTGFQVHLQVKPSEFVNRYNIAQAVTGPVLACAVNSPILFGKRLWAETRVALFHQSIDTRQVGEHLRDSSPRVTFGNEWLKDSILDIYREDISRYRVMLSTNEREEVEKMMEEGQVPELIALQVHNSSVYRWNRPCYGISNGKPHLRIENRVFPSGPTVVDEVANGAFWLGLLNGFEDKYPDITQELDFDSARMNFFAASKMGLDTKFEWTGDRKITAMDLIKEELLPIARNGLEKANIDASDIDTYLGVIESRVDSAQTGSYWLVKSYGNLTKENNREQALSAITTAMVKNQKKGEPVHKWGRARIEEMDQWKPSNLMVEEFMTTDLFTVRKDDILEFVANLLDWRKIRYLPVEDDQKHLIGLITMRQLLREYSKSVDDEGDTGSLTVEDIMIQNPITIHPEASIMEAMAIMKDQGIGCLPVVKNSRLVGIITEGNFMKITIRLLQTLESQKE</sequence>
<protein>
    <submittedName>
        <fullName evidence="3">CBS domain-containing protein</fullName>
    </submittedName>
</protein>
<dbReference type="EMBL" id="FXTP01000018">
    <property type="protein sequence ID" value="SMO94943.1"/>
    <property type="molecule type" value="Genomic_DNA"/>
</dbReference>
<dbReference type="PROSITE" id="PS51371">
    <property type="entry name" value="CBS"/>
    <property type="match status" value="2"/>
</dbReference>
<keyword evidence="4" id="KW-1185">Reference proteome</keyword>
<feature type="domain" description="CBS" evidence="2">
    <location>
        <begin position="579"/>
        <end position="634"/>
    </location>
</feature>
<reference evidence="3 4" key="1">
    <citation type="submission" date="2017-05" db="EMBL/GenBank/DDBJ databases">
        <authorList>
            <person name="Varghese N."/>
            <person name="Submissions S."/>
        </authorList>
    </citation>
    <scope>NUCLEOTIDE SEQUENCE [LARGE SCALE GENOMIC DNA]</scope>
    <source>
        <strain evidence="3 4">DSM 21985</strain>
    </source>
</reference>
<feature type="domain" description="CBS" evidence="2">
    <location>
        <begin position="510"/>
        <end position="567"/>
    </location>
</feature>
<proteinExistence type="predicted"/>
<dbReference type="Gene3D" id="3.30.590.20">
    <property type="match status" value="1"/>
</dbReference>
<dbReference type="InterPro" id="IPR046342">
    <property type="entry name" value="CBS_dom_sf"/>
</dbReference>
<dbReference type="Gene3D" id="3.10.580.10">
    <property type="entry name" value="CBS-domain"/>
    <property type="match status" value="1"/>
</dbReference>
<dbReference type="InterPro" id="IPR014746">
    <property type="entry name" value="Gln_synth/guanido_kin_cat_dom"/>
</dbReference>
<dbReference type="Proteomes" id="UP000317557">
    <property type="component" value="Unassembled WGS sequence"/>
</dbReference>
<evidence type="ECO:0000313" key="4">
    <source>
        <dbReference type="Proteomes" id="UP000317557"/>
    </source>
</evidence>
<evidence type="ECO:0000256" key="1">
    <source>
        <dbReference type="PROSITE-ProRule" id="PRU00703"/>
    </source>
</evidence>
<name>A0A521FFI5_9BACT</name>
<dbReference type="SUPFAM" id="SSF55931">
    <property type="entry name" value="Glutamine synthetase/guanido kinase"/>
    <property type="match status" value="1"/>
</dbReference>
<dbReference type="PANTHER" id="PTHR36510">
    <property type="entry name" value="GLUTAMATE--CYSTEINE LIGASE 2-RELATED"/>
    <property type="match status" value="1"/>
</dbReference>
<evidence type="ECO:0000259" key="2">
    <source>
        <dbReference type="PROSITE" id="PS51371"/>
    </source>
</evidence>
<dbReference type="RefSeq" id="WP_142456074.1">
    <property type="nucleotide sequence ID" value="NZ_FXTP01000018.1"/>
</dbReference>
<dbReference type="Pfam" id="PF04107">
    <property type="entry name" value="GCS2"/>
    <property type="match status" value="1"/>
</dbReference>
<dbReference type="SMART" id="SM00116">
    <property type="entry name" value="CBS"/>
    <property type="match status" value="2"/>
</dbReference>
<dbReference type="AlphaFoldDB" id="A0A521FFI5"/>
<dbReference type="Pfam" id="PF00571">
    <property type="entry name" value="CBS"/>
    <property type="match status" value="2"/>
</dbReference>
<dbReference type="PANTHER" id="PTHR36510:SF3">
    <property type="entry name" value="CONSERVED PROTEIN"/>
    <property type="match status" value="1"/>
</dbReference>
<dbReference type="InterPro" id="IPR050141">
    <property type="entry name" value="GCL_type2/YbdK_subfam"/>
</dbReference>
<dbReference type="InterPro" id="IPR000644">
    <property type="entry name" value="CBS_dom"/>
</dbReference>
<dbReference type="OrthoDB" id="240589at2"/>
<gene>
    <name evidence="3" type="ORF">SAMN06265219_11857</name>
</gene>
<accession>A0A521FFI5</accession>
<dbReference type="SUPFAM" id="SSF54631">
    <property type="entry name" value="CBS-domain pair"/>
    <property type="match status" value="1"/>
</dbReference>
<evidence type="ECO:0000313" key="3">
    <source>
        <dbReference type="EMBL" id="SMO94943.1"/>
    </source>
</evidence>
<dbReference type="InterPro" id="IPR006336">
    <property type="entry name" value="GCS2"/>
</dbReference>
<dbReference type="CDD" id="cd04584">
    <property type="entry name" value="CBS_pair_AcuB_like"/>
    <property type="match status" value="1"/>
</dbReference>
<organism evidence="3 4">
    <name type="scientific">Gracilimonas mengyeensis</name>
    <dbReference type="NCBI Taxonomy" id="1302730"/>
    <lineage>
        <taxon>Bacteria</taxon>
        <taxon>Pseudomonadati</taxon>
        <taxon>Balneolota</taxon>
        <taxon>Balneolia</taxon>
        <taxon>Balneolales</taxon>
        <taxon>Balneolaceae</taxon>
        <taxon>Gracilimonas</taxon>
    </lineage>
</organism>